<dbReference type="InParanoid" id="A0A1U8Q2X6"/>
<dbReference type="PANTHER" id="PTHR47481:SF28">
    <property type="entry name" value="RETROTRANSPOSON COPIA-LIKE N-TERMINAL DOMAIN-CONTAINING PROTEIN"/>
    <property type="match status" value="1"/>
</dbReference>
<dbReference type="Pfam" id="PF14223">
    <property type="entry name" value="Retrotran_gag_2"/>
    <property type="match status" value="1"/>
</dbReference>
<gene>
    <name evidence="2" type="primary">LOC104596632</name>
</gene>
<keyword evidence="1" id="KW-1185">Reference proteome</keyword>
<dbReference type="PANTHER" id="PTHR47481">
    <property type="match status" value="1"/>
</dbReference>
<protein>
    <submittedName>
        <fullName evidence="2">Uncharacterized protein LOC104596632</fullName>
    </submittedName>
</protein>
<name>A0A1U8Q2X6_NELNU</name>
<dbReference type="Proteomes" id="UP000189703">
    <property type="component" value="Unplaced"/>
</dbReference>
<evidence type="ECO:0000313" key="2">
    <source>
        <dbReference type="RefSeq" id="XP_019053158.1"/>
    </source>
</evidence>
<reference evidence="2" key="1">
    <citation type="submission" date="2025-08" db="UniProtKB">
        <authorList>
            <consortium name="RefSeq"/>
        </authorList>
    </citation>
    <scope>IDENTIFICATION</scope>
</reference>
<dbReference type="OMA" id="ENHINPN"/>
<dbReference type="AlphaFoldDB" id="A0A1U8Q2X6"/>
<dbReference type="KEGG" id="nnu:104596632"/>
<dbReference type="RefSeq" id="XP_019053158.1">
    <property type="nucleotide sequence ID" value="XM_019197613.1"/>
</dbReference>
<dbReference type="GeneID" id="104596632"/>
<proteinExistence type="predicted"/>
<sequence>MSTSTSTSQIDAGSFPTPSSLVISNISTLVPIKLDNTNYLLWKSLFEPILIGHRLMFFIDGSEPAPSTDDPMFKTWYEHDQMLLSWIQATLSTLALPYMVGVKSSKEAWDILERRYASSTLMHVISLLKQHHHLKKGSLTMHNYLQQVKAISDQVTGCGAPVSDDEL</sequence>
<organism evidence="1 2">
    <name type="scientific">Nelumbo nucifera</name>
    <name type="common">Sacred lotus</name>
    <dbReference type="NCBI Taxonomy" id="4432"/>
    <lineage>
        <taxon>Eukaryota</taxon>
        <taxon>Viridiplantae</taxon>
        <taxon>Streptophyta</taxon>
        <taxon>Embryophyta</taxon>
        <taxon>Tracheophyta</taxon>
        <taxon>Spermatophyta</taxon>
        <taxon>Magnoliopsida</taxon>
        <taxon>Proteales</taxon>
        <taxon>Nelumbonaceae</taxon>
        <taxon>Nelumbo</taxon>
    </lineage>
</organism>
<dbReference type="eggNOG" id="KOG0017">
    <property type="taxonomic scope" value="Eukaryota"/>
</dbReference>
<evidence type="ECO:0000313" key="1">
    <source>
        <dbReference type="Proteomes" id="UP000189703"/>
    </source>
</evidence>
<accession>A0A1U8Q2X6</accession>
<dbReference type="OrthoDB" id="1845088at2759"/>